<sequence length="239" mass="27787">MEEEDNICEASSLQKPPPKKKNKARGPTTRIKNKKKEDTEKPKHIDFDEFDNPVGPGKVSFATEIGIVARGIKITYGAWPNVPEGKKETIWLHVKKKFNIKDDCKRQVILKIVGSRYNGFKTRLTRDYIYKKRKKRSIKECDEEVEEEEELEEEEVDEVLNDDPCDKYGISKEDWEEFVKQRRDPKFQERSEKGRAAQRKNRNPHYIGRAGYAGITEKWLTKESSSEKSTNPNADPIAL</sequence>
<name>A0AAW1I0U3_SAPOF</name>
<dbReference type="PANTHER" id="PTHR33018:SF34">
    <property type="entry name" value="OS02G0472350 PROTEIN"/>
    <property type="match status" value="1"/>
</dbReference>
<gene>
    <name evidence="2" type="ORF">RND81_10G051100</name>
</gene>
<organism evidence="2 3">
    <name type="scientific">Saponaria officinalis</name>
    <name type="common">Common soapwort</name>
    <name type="synonym">Lychnis saponaria</name>
    <dbReference type="NCBI Taxonomy" id="3572"/>
    <lineage>
        <taxon>Eukaryota</taxon>
        <taxon>Viridiplantae</taxon>
        <taxon>Streptophyta</taxon>
        <taxon>Embryophyta</taxon>
        <taxon>Tracheophyta</taxon>
        <taxon>Spermatophyta</taxon>
        <taxon>Magnoliopsida</taxon>
        <taxon>eudicotyledons</taxon>
        <taxon>Gunneridae</taxon>
        <taxon>Pentapetalae</taxon>
        <taxon>Caryophyllales</taxon>
        <taxon>Caryophyllaceae</taxon>
        <taxon>Caryophylleae</taxon>
        <taxon>Saponaria</taxon>
    </lineage>
</organism>
<feature type="compositionally biased region" description="Basic and acidic residues" evidence="1">
    <location>
        <begin position="164"/>
        <end position="195"/>
    </location>
</feature>
<feature type="compositionally biased region" description="Acidic residues" evidence="1">
    <location>
        <begin position="147"/>
        <end position="163"/>
    </location>
</feature>
<dbReference type="PANTHER" id="PTHR33018">
    <property type="entry name" value="OS10G0338966 PROTEIN-RELATED"/>
    <property type="match status" value="1"/>
</dbReference>
<evidence type="ECO:0000313" key="2">
    <source>
        <dbReference type="EMBL" id="KAK9682109.1"/>
    </source>
</evidence>
<evidence type="ECO:0000313" key="3">
    <source>
        <dbReference type="Proteomes" id="UP001443914"/>
    </source>
</evidence>
<dbReference type="AlphaFoldDB" id="A0AAW1I0U3"/>
<feature type="region of interest" description="Disordered" evidence="1">
    <location>
        <begin position="1"/>
        <end position="46"/>
    </location>
</feature>
<accession>A0AAW1I0U3</accession>
<proteinExistence type="predicted"/>
<keyword evidence="3" id="KW-1185">Reference proteome</keyword>
<dbReference type="EMBL" id="JBDFQZ010000010">
    <property type="protein sequence ID" value="KAK9682109.1"/>
    <property type="molecule type" value="Genomic_DNA"/>
</dbReference>
<dbReference type="Proteomes" id="UP001443914">
    <property type="component" value="Unassembled WGS sequence"/>
</dbReference>
<feature type="region of interest" description="Disordered" evidence="1">
    <location>
        <begin position="147"/>
        <end position="208"/>
    </location>
</feature>
<evidence type="ECO:0000256" key="1">
    <source>
        <dbReference type="SAM" id="MobiDB-lite"/>
    </source>
</evidence>
<feature type="compositionally biased region" description="Basic and acidic residues" evidence="1">
    <location>
        <begin position="35"/>
        <end position="46"/>
    </location>
</feature>
<protein>
    <submittedName>
        <fullName evidence="2">Uncharacterized protein</fullName>
    </submittedName>
</protein>
<reference evidence="2" key="1">
    <citation type="submission" date="2024-03" db="EMBL/GenBank/DDBJ databases">
        <title>WGS assembly of Saponaria officinalis var. Norfolk2.</title>
        <authorList>
            <person name="Jenkins J."/>
            <person name="Shu S."/>
            <person name="Grimwood J."/>
            <person name="Barry K."/>
            <person name="Goodstein D."/>
            <person name="Schmutz J."/>
            <person name="Leebens-Mack J."/>
            <person name="Osbourn A."/>
        </authorList>
    </citation>
    <scope>NUCLEOTIDE SEQUENCE [LARGE SCALE GENOMIC DNA]</scope>
    <source>
        <strain evidence="2">JIC</strain>
    </source>
</reference>
<comment type="caution">
    <text evidence="2">The sequence shown here is derived from an EMBL/GenBank/DDBJ whole genome shotgun (WGS) entry which is preliminary data.</text>
</comment>